<evidence type="ECO:0008006" key="3">
    <source>
        <dbReference type="Google" id="ProtNLM"/>
    </source>
</evidence>
<comment type="caution">
    <text evidence="1">The sequence shown here is derived from an EMBL/GenBank/DDBJ whole genome shotgun (WGS) entry which is preliminary data.</text>
</comment>
<proteinExistence type="predicted"/>
<name>A0A6V7H7Y0_9HYME</name>
<dbReference type="AlphaFoldDB" id="A0A6V7H7Y0"/>
<evidence type="ECO:0000313" key="2">
    <source>
        <dbReference type="Proteomes" id="UP000752696"/>
    </source>
</evidence>
<protein>
    <recommendedName>
        <fullName evidence="3">CUB domain-containing protein</fullName>
    </recommendedName>
</protein>
<keyword evidence="2" id="KW-1185">Reference proteome</keyword>
<dbReference type="OrthoDB" id="6369184at2759"/>
<dbReference type="InterPro" id="IPR035914">
    <property type="entry name" value="Sperma_CUB_dom_sf"/>
</dbReference>
<dbReference type="SUPFAM" id="SSF49854">
    <property type="entry name" value="Spermadhesin, CUB domain"/>
    <property type="match status" value="1"/>
</dbReference>
<organism evidence="1 2">
    <name type="scientific">Heterotrigona itama</name>
    <dbReference type="NCBI Taxonomy" id="395501"/>
    <lineage>
        <taxon>Eukaryota</taxon>
        <taxon>Metazoa</taxon>
        <taxon>Ecdysozoa</taxon>
        <taxon>Arthropoda</taxon>
        <taxon>Hexapoda</taxon>
        <taxon>Insecta</taxon>
        <taxon>Pterygota</taxon>
        <taxon>Neoptera</taxon>
        <taxon>Endopterygota</taxon>
        <taxon>Hymenoptera</taxon>
        <taxon>Apocrita</taxon>
        <taxon>Aculeata</taxon>
        <taxon>Apoidea</taxon>
        <taxon>Anthophila</taxon>
        <taxon>Apidae</taxon>
        <taxon>Heterotrigona</taxon>
    </lineage>
</organism>
<dbReference type="Gene3D" id="2.60.120.290">
    <property type="entry name" value="Spermadhesin, CUB domain"/>
    <property type="match status" value="1"/>
</dbReference>
<gene>
    <name evidence="1" type="ORF">MHI_LOCUS591337</name>
</gene>
<sequence>MLHLKRPYFLLEKQQWELLIFEGHSGRITICSDEELELFETSGVSEYTPWSGVLCGDIHDIPQVLYSSRSTLILELHTQGTSSNATGFFGNFHFINRRELLNLFA</sequence>
<evidence type="ECO:0000313" key="1">
    <source>
        <dbReference type="EMBL" id="CAD1475698.1"/>
    </source>
</evidence>
<dbReference type="EMBL" id="CAJDYZ010008696">
    <property type="protein sequence ID" value="CAD1475698.1"/>
    <property type="molecule type" value="Genomic_DNA"/>
</dbReference>
<dbReference type="Proteomes" id="UP000752696">
    <property type="component" value="Unassembled WGS sequence"/>
</dbReference>
<accession>A0A6V7H7Y0</accession>
<reference evidence="1" key="1">
    <citation type="submission" date="2020-07" db="EMBL/GenBank/DDBJ databases">
        <authorList>
            <person name="Nazaruddin N."/>
        </authorList>
    </citation>
    <scope>NUCLEOTIDE SEQUENCE</scope>
</reference>